<dbReference type="GO" id="GO:0005049">
    <property type="term" value="F:nuclear export signal receptor activity"/>
    <property type="evidence" value="ECO:0007669"/>
    <property type="project" value="TreeGrafter"/>
</dbReference>
<dbReference type="Pfam" id="PF03378">
    <property type="entry name" value="CAS_CSE1"/>
    <property type="match status" value="1"/>
</dbReference>
<dbReference type="InParanoid" id="A0A6J2XUZ0"/>
<evidence type="ECO:0000313" key="3">
    <source>
        <dbReference type="Proteomes" id="UP000504635"/>
    </source>
</evidence>
<dbReference type="GO" id="GO:0006611">
    <property type="term" value="P:protein export from nucleus"/>
    <property type="evidence" value="ECO:0007669"/>
    <property type="project" value="TreeGrafter"/>
</dbReference>
<dbReference type="GeneID" id="115881813"/>
<dbReference type="GO" id="GO:0006606">
    <property type="term" value="P:protein import into nucleus"/>
    <property type="evidence" value="ECO:0007669"/>
    <property type="project" value="TreeGrafter"/>
</dbReference>
<dbReference type="KEGG" id="soy:115881813"/>
<evidence type="ECO:0000313" key="4">
    <source>
        <dbReference type="RefSeq" id="XP_030755343.1"/>
    </source>
</evidence>
<dbReference type="InterPro" id="IPR011989">
    <property type="entry name" value="ARM-like"/>
</dbReference>
<protein>
    <submittedName>
        <fullName evidence="4">Exportin-2-like</fullName>
    </submittedName>
</protein>
<proteinExistence type="predicted"/>
<dbReference type="SUPFAM" id="SSF48371">
    <property type="entry name" value="ARM repeat"/>
    <property type="match status" value="1"/>
</dbReference>
<dbReference type="AlphaFoldDB" id="A0A6J2XUZ0"/>
<dbReference type="GO" id="GO:0031267">
    <property type="term" value="F:small GTPase binding"/>
    <property type="evidence" value="ECO:0007669"/>
    <property type="project" value="InterPro"/>
</dbReference>
<keyword evidence="3" id="KW-1185">Reference proteome</keyword>
<dbReference type="RefSeq" id="XP_030755343.1">
    <property type="nucleotide sequence ID" value="XM_030899483.1"/>
</dbReference>
<dbReference type="Gene3D" id="1.25.10.10">
    <property type="entry name" value="Leucine-rich Repeat Variant"/>
    <property type="match status" value="1"/>
</dbReference>
<dbReference type="InterPro" id="IPR016024">
    <property type="entry name" value="ARM-type_fold"/>
</dbReference>
<sequence length="254" mass="28558">NELPVLKADAIKYIMTFRSVLPNEVVVSTLPQLIRHLQSESAVVHTYAACAIEKILIMKDSNNQAIVSGGHIQPFAKDLISQLLEVLERPVSEENEYIMKALMRTFSTLQELVIPYLGVALPKLTEILKAVTKNPSRPHFNHYLFETFSLSVRIVCKSNQVAVKSFEDILFPIFQGILQQDVQEFIPYVFQVLSLLLDYTPSGSLSDAYMQLLPCLLAPVLWERPANISPLVRLLRSLVSQAAQQIIAQDKLAI</sequence>
<dbReference type="InterPro" id="IPR005043">
    <property type="entry name" value="XPO2_C"/>
</dbReference>
<dbReference type="GO" id="GO:0005635">
    <property type="term" value="C:nuclear envelope"/>
    <property type="evidence" value="ECO:0007669"/>
    <property type="project" value="TreeGrafter"/>
</dbReference>
<gene>
    <name evidence="4" type="primary">LOC115881813</name>
</gene>
<dbReference type="Pfam" id="PF08506">
    <property type="entry name" value="Cse1"/>
    <property type="match status" value="1"/>
</dbReference>
<dbReference type="PANTHER" id="PTHR10997:SF8">
    <property type="entry name" value="EXPORTIN-2"/>
    <property type="match status" value="1"/>
</dbReference>
<accession>A0A6J2XUZ0</accession>
<feature type="non-terminal residue" evidence="4">
    <location>
        <position position="1"/>
    </location>
</feature>
<dbReference type="InterPro" id="IPR013713">
    <property type="entry name" value="XPO2_central"/>
</dbReference>
<feature type="domain" description="Exportin-2 central" evidence="2">
    <location>
        <begin position="2"/>
        <end position="52"/>
    </location>
</feature>
<evidence type="ECO:0000259" key="2">
    <source>
        <dbReference type="Pfam" id="PF08506"/>
    </source>
</evidence>
<evidence type="ECO:0000259" key="1">
    <source>
        <dbReference type="Pfam" id="PF03378"/>
    </source>
</evidence>
<dbReference type="GO" id="GO:0005829">
    <property type="term" value="C:cytosol"/>
    <property type="evidence" value="ECO:0007669"/>
    <property type="project" value="TreeGrafter"/>
</dbReference>
<name>A0A6J2XUZ0_SITOR</name>
<dbReference type="PANTHER" id="PTHR10997">
    <property type="entry name" value="IMPORTIN-7, 8, 11"/>
    <property type="match status" value="1"/>
</dbReference>
<feature type="domain" description="Exportin-2 C-terminal" evidence="1">
    <location>
        <begin position="53"/>
        <end position="252"/>
    </location>
</feature>
<reference evidence="4" key="1">
    <citation type="submission" date="2025-08" db="UniProtKB">
        <authorList>
            <consortium name="RefSeq"/>
        </authorList>
    </citation>
    <scope>IDENTIFICATION</scope>
    <source>
        <tissue evidence="4">Gonads</tissue>
    </source>
</reference>
<dbReference type="OrthoDB" id="3268246at2759"/>
<organism evidence="3 4">
    <name type="scientific">Sitophilus oryzae</name>
    <name type="common">Rice weevil</name>
    <name type="synonym">Curculio oryzae</name>
    <dbReference type="NCBI Taxonomy" id="7048"/>
    <lineage>
        <taxon>Eukaryota</taxon>
        <taxon>Metazoa</taxon>
        <taxon>Ecdysozoa</taxon>
        <taxon>Arthropoda</taxon>
        <taxon>Hexapoda</taxon>
        <taxon>Insecta</taxon>
        <taxon>Pterygota</taxon>
        <taxon>Neoptera</taxon>
        <taxon>Endopterygota</taxon>
        <taxon>Coleoptera</taxon>
        <taxon>Polyphaga</taxon>
        <taxon>Cucujiformia</taxon>
        <taxon>Curculionidae</taxon>
        <taxon>Dryophthorinae</taxon>
        <taxon>Sitophilus</taxon>
    </lineage>
</organism>
<dbReference type="Proteomes" id="UP000504635">
    <property type="component" value="Unplaced"/>
</dbReference>